<evidence type="ECO:0000313" key="3">
    <source>
        <dbReference type="Proteomes" id="UP000015106"/>
    </source>
</evidence>
<dbReference type="InterPro" id="IPR012337">
    <property type="entry name" value="RNaseH-like_sf"/>
</dbReference>
<dbReference type="PANTHER" id="PTHR47074">
    <property type="entry name" value="BNAC02G40300D PROTEIN"/>
    <property type="match status" value="1"/>
</dbReference>
<name>A0A8R7QX99_TRIUA</name>
<dbReference type="EnsemblPlants" id="TuG1812G0700000136.01.T01">
    <property type="protein sequence ID" value="TuG1812G0700000136.01.T01.cds428948"/>
    <property type="gene ID" value="TuG1812G0700000136.01"/>
</dbReference>
<proteinExistence type="predicted"/>
<dbReference type="AlphaFoldDB" id="A0A8R7QX99"/>
<dbReference type="Proteomes" id="UP000015106">
    <property type="component" value="Chromosome 7"/>
</dbReference>
<dbReference type="InterPro" id="IPR036397">
    <property type="entry name" value="RNaseH_sf"/>
</dbReference>
<protein>
    <recommendedName>
        <fullName evidence="1">RNase H type-1 domain-containing protein</fullName>
    </recommendedName>
</protein>
<dbReference type="InterPro" id="IPR002156">
    <property type="entry name" value="RNaseH_domain"/>
</dbReference>
<dbReference type="CDD" id="cd06222">
    <property type="entry name" value="RNase_H_like"/>
    <property type="match status" value="1"/>
</dbReference>
<sequence length="130" mass="14487">MVLRDCLGKNIFSSRRVLFSCRDTLEAELCACMEGISLAIQRLELPICVEMDSVVAVNMVKDKDTDRSIFASLVNGIKHLMSLHATSLFHINRNQNVVSDYLAKFARIEGRTVVWLGSGPSQVVDLCKVN</sequence>
<evidence type="ECO:0000313" key="2">
    <source>
        <dbReference type="EnsemblPlants" id="TuG1812G0700000136.01.T01.cds428948"/>
    </source>
</evidence>
<reference evidence="2" key="2">
    <citation type="submission" date="2018-03" db="EMBL/GenBank/DDBJ databases">
        <title>The Triticum urartu genome reveals the dynamic nature of wheat genome evolution.</title>
        <authorList>
            <person name="Ling H."/>
            <person name="Ma B."/>
            <person name="Shi X."/>
            <person name="Liu H."/>
            <person name="Dong L."/>
            <person name="Sun H."/>
            <person name="Cao Y."/>
            <person name="Gao Q."/>
            <person name="Zheng S."/>
            <person name="Li Y."/>
            <person name="Yu Y."/>
            <person name="Du H."/>
            <person name="Qi M."/>
            <person name="Li Y."/>
            <person name="Yu H."/>
            <person name="Cui Y."/>
            <person name="Wang N."/>
            <person name="Chen C."/>
            <person name="Wu H."/>
            <person name="Zhao Y."/>
            <person name="Zhang J."/>
            <person name="Li Y."/>
            <person name="Zhou W."/>
            <person name="Zhang B."/>
            <person name="Hu W."/>
            <person name="Eijk M."/>
            <person name="Tang J."/>
            <person name="Witsenboer H."/>
            <person name="Zhao S."/>
            <person name="Li Z."/>
            <person name="Zhang A."/>
            <person name="Wang D."/>
            <person name="Liang C."/>
        </authorList>
    </citation>
    <scope>NUCLEOTIDE SEQUENCE [LARGE SCALE GENOMIC DNA]</scope>
    <source>
        <strain evidence="2">cv. G1812</strain>
    </source>
</reference>
<dbReference type="InterPro" id="IPR052929">
    <property type="entry name" value="RNase_H-like_EbsB-rel"/>
</dbReference>
<dbReference type="GO" id="GO:0004523">
    <property type="term" value="F:RNA-DNA hybrid ribonuclease activity"/>
    <property type="evidence" value="ECO:0007669"/>
    <property type="project" value="InterPro"/>
</dbReference>
<keyword evidence="3" id="KW-1185">Reference proteome</keyword>
<feature type="domain" description="RNase H type-1" evidence="1">
    <location>
        <begin position="1"/>
        <end position="106"/>
    </location>
</feature>
<evidence type="ECO:0000259" key="1">
    <source>
        <dbReference type="Pfam" id="PF13456"/>
    </source>
</evidence>
<organism evidence="2 3">
    <name type="scientific">Triticum urartu</name>
    <name type="common">Red wild einkorn</name>
    <name type="synonym">Crithodium urartu</name>
    <dbReference type="NCBI Taxonomy" id="4572"/>
    <lineage>
        <taxon>Eukaryota</taxon>
        <taxon>Viridiplantae</taxon>
        <taxon>Streptophyta</taxon>
        <taxon>Embryophyta</taxon>
        <taxon>Tracheophyta</taxon>
        <taxon>Spermatophyta</taxon>
        <taxon>Magnoliopsida</taxon>
        <taxon>Liliopsida</taxon>
        <taxon>Poales</taxon>
        <taxon>Poaceae</taxon>
        <taxon>BOP clade</taxon>
        <taxon>Pooideae</taxon>
        <taxon>Triticodae</taxon>
        <taxon>Triticeae</taxon>
        <taxon>Triticinae</taxon>
        <taxon>Triticum</taxon>
    </lineage>
</organism>
<accession>A0A8R7QX99</accession>
<dbReference type="SUPFAM" id="SSF53098">
    <property type="entry name" value="Ribonuclease H-like"/>
    <property type="match status" value="1"/>
</dbReference>
<reference evidence="2" key="3">
    <citation type="submission" date="2022-06" db="UniProtKB">
        <authorList>
            <consortium name="EnsemblPlants"/>
        </authorList>
    </citation>
    <scope>IDENTIFICATION</scope>
</reference>
<dbReference type="Pfam" id="PF13456">
    <property type="entry name" value="RVT_3"/>
    <property type="match status" value="1"/>
</dbReference>
<reference evidence="3" key="1">
    <citation type="journal article" date="2013" name="Nature">
        <title>Draft genome of the wheat A-genome progenitor Triticum urartu.</title>
        <authorList>
            <person name="Ling H.Q."/>
            <person name="Zhao S."/>
            <person name="Liu D."/>
            <person name="Wang J."/>
            <person name="Sun H."/>
            <person name="Zhang C."/>
            <person name="Fan H."/>
            <person name="Li D."/>
            <person name="Dong L."/>
            <person name="Tao Y."/>
            <person name="Gao C."/>
            <person name="Wu H."/>
            <person name="Li Y."/>
            <person name="Cui Y."/>
            <person name="Guo X."/>
            <person name="Zheng S."/>
            <person name="Wang B."/>
            <person name="Yu K."/>
            <person name="Liang Q."/>
            <person name="Yang W."/>
            <person name="Lou X."/>
            <person name="Chen J."/>
            <person name="Feng M."/>
            <person name="Jian J."/>
            <person name="Zhang X."/>
            <person name="Luo G."/>
            <person name="Jiang Y."/>
            <person name="Liu J."/>
            <person name="Wang Z."/>
            <person name="Sha Y."/>
            <person name="Zhang B."/>
            <person name="Wu H."/>
            <person name="Tang D."/>
            <person name="Shen Q."/>
            <person name="Xue P."/>
            <person name="Zou S."/>
            <person name="Wang X."/>
            <person name="Liu X."/>
            <person name="Wang F."/>
            <person name="Yang Y."/>
            <person name="An X."/>
            <person name="Dong Z."/>
            <person name="Zhang K."/>
            <person name="Zhang X."/>
            <person name="Luo M.C."/>
            <person name="Dvorak J."/>
            <person name="Tong Y."/>
            <person name="Wang J."/>
            <person name="Yang H."/>
            <person name="Li Z."/>
            <person name="Wang D."/>
            <person name="Zhang A."/>
            <person name="Wang J."/>
        </authorList>
    </citation>
    <scope>NUCLEOTIDE SEQUENCE</scope>
    <source>
        <strain evidence="3">cv. G1812</strain>
    </source>
</reference>
<dbReference type="Gene3D" id="3.30.420.10">
    <property type="entry name" value="Ribonuclease H-like superfamily/Ribonuclease H"/>
    <property type="match status" value="1"/>
</dbReference>
<dbReference type="InterPro" id="IPR044730">
    <property type="entry name" value="RNase_H-like_dom_plant"/>
</dbReference>
<dbReference type="PANTHER" id="PTHR47074:SF76">
    <property type="entry name" value="RNASE H TYPE-1 DOMAIN-CONTAINING PROTEIN"/>
    <property type="match status" value="1"/>
</dbReference>
<dbReference type="Gramene" id="TuG1812G0700000136.01.T01">
    <property type="protein sequence ID" value="TuG1812G0700000136.01.T01.cds428948"/>
    <property type="gene ID" value="TuG1812G0700000136.01"/>
</dbReference>
<dbReference type="GO" id="GO:0003676">
    <property type="term" value="F:nucleic acid binding"/>
    <property type="evidence" value="ECO:0007669"/>
    <property type="project" value="InterPro"/>
</dbReference>